<keyword evidence="2" id="KW-0413">Isomerase</keyword>
<keyword evidence="3" id="KW-1185">Reference proteome</keyword>
<evidence type="ECO:0000313" key="3">
    <source>
        <dbReference type="Proteomes" id="UP000831537"/>
    </source>
</evidence>
<dbReference type="EMBL" id="CP095071">
    <property type="protein sequence ID" value="UOQ85810.1"/>
    <property type="molecule type" value="Genomic_DNA"/>
</dbReference>
<dbReference type="Gene3D" id="3.20.20.150">
    <property type="entry name" value="Divalent-metal-dependent TIM barrel enzymes"/>
    <property type="match status" value="1"/>
</dbReference>
<dbReference type="InterPro" id="IPR036237">
    <property type="entry name" value="Xyl_isomerase-like_sf"/>
</dbReference>
<dbReference type="RefSeq" id="WP_244746057.1">
    <property type="nucleotide sequence ID" value="NZ_CP095071.1"/>
</dbReference>
<gene>
    <name evidence="2" type="ORF">MUN87_02575</name>
</gene>
<feature type="domain" description="Xylose isomerase-like TIM barrel" evidence="1">
    <location>
        <begin position="23"/>
        <end position="275"/>
    </location>
</feature>
<dbReference type="InterPro" id="IPR013022">
    <property type="entry name" value="Xyl_isomerase-like_TIM-brl"/>
</dbReference>
<sequence>MKYAAFSGAFIDYSIQQAMVMTKELGFDGIEIACKEPHLSPGTSLPRVKEMKALADQLGLEIPALAGYTGHFSTAGDEECAEGLQEFRQLLKWAKILGADMVRVFPGGPNGFLAEDYHYEKAAFWLKQCVEEAKAYSVKVIMEIHNVSLIETVEQSKKLIQMIGHCEDIGFIHDAGNMYITDTDYGRDSILDLGEHLFHFHVKDVKRVKESTAAGSFTNRTKHGDEQFMLCLLGEGAVDHQPLFDTLCEIGYNGWVTLECAAPYPPKDRMDADLRKVHKMVKRNSFS</sequence>
<proteinExistence type="predicted"/>
<dbReference type="PANTHER" id="PTHR12110">
    <property type="entry name" value="HYDROXYPYRUVATE ISOMERASE"/>
    <property type="match status" value="1"/>
</dbReference>
<dbReference type="PANTHER" id="PTHR12110:SF21">
    <property type="entry name" value="XYLOSE ISOMERASE-LIKE TIM BARREL DOMAIN-CONTAINING PROTEIN"/>
    <property type="match status" value="1"/>
</dbReference>
<organism evidence="2 3">
    <name type="scientific">Gracilibacillus salinarum</name>
    <dbReference type="NCBI Taxonomy" id="2932255"/>
    <lineage>
        <taxon>Bacteria</taxon>
        <taxon>Bacillati</taxon>
        <taxon>Bacillota</taxon>
        <taxon>Bacilli</taxon>
        <taxon>Bacillales</taxon>
        <taxon>Bacillaceae</taxon>
        <taxon>Gracilibacillus</taxon>
    </lineage>
</organism>
<dbReference type="InterPro" id="IPR050312">
    <property type="entry name" value="IolE/XylAMocC-like"/>
</dbReference>
<protein>
    <submittedName>
        <fullName evidence="2">Sugar phosphate isomerase/epimerase</fullName>
    </submittedName>
</protein>
<name>A0ABY4GN64_9BACI</name>
<dbReference type="Pfam" id="PF01261">
    <property type="entry name" value="AP_endonuc_2"/>
    <property type="match status" value="1"/>
</dbReference>
<evidence type="ECO:0000259" key="1">
    <source>
        <dbReference type="Pfam" id="PF01261"/>
    </source>
</evidence>
<accession>A0ABY4GN64</accession>
<evidence type="ECO:0000313" key="2">
    <source>
        <dbReference type="EMBL" id="UOQ85810.1"/>
    </source>
</evidence>
<dbReference type="SUPFAM" id="SSF51658">
    <property type="entry name" value="Xylose isomerase-like"/>
    <property type="match status" value="1"/>
</dbReference>
<dbReference type="Proteomes" id="UP000831537">
    <property type="component" value="Chromosome"/>
</dbReference>
<reference evidence="2 3" key="1">
    <citation type="submission" date="2022-04" db="EMBL/GenBank/DDBJ databases">
        <title>Gracilibacillus sp. isolated from saltern.</title>
        <authorList>
            <person name="Won M."/>
            <person name="Lee C.-M."/>
            <person name="Woen H.-Y."/>
            <person name="Kwon S.-W."/>
        </authorList>
    </citation>
    <scope>NUCLEOTIDE SEQUENCE [LARGE SCALE GENOMIC DNA]</scope>
    <source>
        <strain evidence="2 3">SSPM10-3</strain>
    </source>
</reference>
<dbReference type="GO" id="GO:0016853">
    <property type="term" value="F:isomerase activity"/>
    <property type="evidence" value="ECO:0007669"/>
    <property type="project" value="UniProtKB-KW"/>
</dbReference>